<protein>
    <submittedName>
        <fullName evidence="7">RarD protein</fullName>
    </submittedName>
</protein>
<evidence type="ECO:0000313" key="8">
    <source>
        <dbReference type="Proteomes" id="UP000248395"/>
    </source>
</evidence>
<keyword evidence="4 5" id="KW-0472">Membrane</keyword>
<feature type="transmembrane region" description="Helical" evidence="5">
    <location>
        <begin position="217"/>
        <end position="236"/>
    </location>
</feature>
<feature type="transmembrane region" description="Helical" evidence="5">
    <location>
        <begin position="43"/>
        <end position="61"/>
    </location>
</feature>
<feature type="domain" description="EamA" evidence="6">
    <location>
        <begin position="160"/>
        <end position="287"/>
    </location>
</feature>
<evidence type="ECO:0000256" key="3">
    <source>
        <dbReference type="ARBA" id="ARBA00022989"/>
    </source>
</evidence>
<dbReference type="OrthoDB" id="8584557at2"/>
<dbReference type="SUPFAM" id="SSF103481">
    <property type="entry name" value="Multidrug resistance efflux transporter EmrE"/>
    <property type="match status" value="2"/>
</dbReference>
<evidence type="ECO:0000259" key="6">
    <source>
        <dbReference type="Pfam" id="PF00892"/>
    </source>
</evidence>
<feature type="transmembrane region" description="Helical" evidence="5">
    <location>
        <begin position="105"/>
        <end position="126"/>
    </location>
</feature>
<feature type="transmembrane region" description="Helical" evidence="5">
    <location>
        <begin position="17"/>
        <end position="37"/>
    </location>
</feature>
<evidence type="ECO:0000313" key="7">
    <source>
        <dbReference type="EMBL" id="PXX42858.1"/>
    </source>
</evidence>
<feature type="transmembrane region" description="Helical" evidence="5">
    <location>
        <begin position="188"/>
        <end position="205"/>
    </location>
</feature>
<proteinExistence type="predicted"/>
<dbReference type="AlphaFoldDB" id="A0A318JRC7"/>
<evidence type="ECO:0000256" key="5">
    <source>
        <dbReference type="SAM" id="Phobius"/>
    </source>
</evidence>
<feature type="transmembrane region" description="Helical" evidence="5">
    <location>
        <begin position="243"/>
        <end position="265"/>
    </location>
</feature>
<feature type="transmembrane region" description="Helical" evidence="5">
    <location>
        <begin position="271"/>
        <end position="290"/>
    </location>
</feature>
<evidence type="ECO:0000256" key="4">
    <source>
        <dbReference type="ARBA" id="ARBA00023136"/>
    </source>
</evidence>
<feature type="domain" description="EamA" evidence="6">
    <location>
        <begin position="15"/>
        <end position="148"/>
    </location>
</feature>
<evidence type="ECO:0000256" key="1">
    <source>
        <dbReference type="ARBA" id="ARBA00004141"/>
    </source>
</evidence>
<dbReference type="Pfam" id="PF00892">
    <property type="entry name" value="EamA"/>
    <property type="match status" value="2"/>
</dbReference>
<dbReference type="PANTHER" id="PTHR22911">
    <property type="entry name" value="ACYL-MALONYL CONDENSING ENZYME-RELATED"/>
    <property type="match status" value="1"/>
</dbReference>
<dbReference type="Proteomes" id="UP000248395">
    <property type="component" value="Unassembled WGS sequence"/>
</dbReference>
<dbReference type="InterPro" id="IPR000620">
    <property type="entry name" value="EamA_dom"/>
</dbReference>
<dbReference type="EMBL" id="QJKC01000017">
    <property type="protein sequence ID" value="PXX42858.1"/>
    <property type="molecule type" value="Genomic_DNA"/>
</dbReference>
<keyword evidence="8" id="KW-1185">Reference proteome</keyword>
<feature type="transmembrane region" description="Helical" evidence="5">
    <location>
        <begin position="135"/>
        <end position="153"/>
    </location>
</feature>
<accession>A0A318JRC7</accession>
<organism evidence="7 8">
    <name type="scientific">Aquitalea magnusonii</name>
    <dbReference type="NCBI Taxonomy" id="332411"/>
    <lineage>
        <taxon>Bacteria</taxon>
        <taxon>Pseudomonadati</taxon>
        <taxon>Pseudomonadota</taxon>
        <taxon>Betaproteobacteria</taxon>
        <taxon>Neisseriales</taxon>
        <taxon>Chromobacteriaceae</taxon>
        <taxon>Aquitalea</taxon>
    </lineage>
</organism>
<keyword evidence="3 5" id="KW-1133">Transmembrane helix</keyword>
<comment type="caution">
    <text evidence="7">The sequence shown here is derived from an EMBL/GenBank/DDBJ whole genome shotgun (WGS) entry which is preliminary data.</text>
</comment>
<dbReference type="GO" id="GO:0016020">
    <property type="term" value="C:membrane"/>
    <property type="evidence" value="ECO:0007669"/>
    <property type="project" value="UniProtKB-SubCell"/>
</dbReference>
<evidence type="ECO:0000256" key="2">
    <source>
        <dbReference type="ARBA" id="ARBA00022692"/>
    </source>
</evidence>
<dbReference type="InterPro" id="IPR037185">
    <property type="entry name" value="EmrE-like"/>
</dbReference>
<keyword evidence="2 5" id="KW-0812">Transmembrane</keyword>
<dbReference type="PANTHER" id="PTHR22911:SF6">
    <property type="entry name" value="SOLUTE CARRIER FAMILY 35 MEMBER G1"/>
    <property type="match status" value="1"/>
</dbReference>
<feature type="transmembrane region" description="Helical" evidence="5">
    <location>
        <begin position="82"/>
        <end position="99"/>
    </location>
</feature>
<sequence length="292" mass="31309">MSVASVAATPPHRTRGILLYSLAIFLLAVMDASAKWLTHGYPVGEIIFFRSLFALPILLVLGLRHSSAPARLLATAQPWRHLLRGMVVMLTIVTFFMALRHLPLATVTVITLANPIFMLLLGLFWLGEQVGRQQWLAVGLGLIGVLVVCGLSGLQFNAYSLLAVASALSYALATLLTRQLSAHDSPATIALLGTLLMLLFSALSAGRDWQWPGLADWLVLLLLGLSGGLANFVNALSLRDVPLSAVAPLEYSILLWAAALGYFFFAEMPGMSTWLGGALIIASGVVVARAKH</sequence>
<reference evidence="7 8" key="1">
    <citation type="submission" date="2018-05" db="EMBL/GenBank/DDBJ databases">
        <title>Genomic Encyclopedia of Type Strains, Phase IV (KMG-IV): sequencing the most valuable type-strain genomes for metagenomic binning, comparative biology and taxonomic classification.</title>
        <authorList>
            <person name="Goeker M."/>
        </authorList>
    </citation>
    <scope>NUCLEOTIDE SEQUENCE [LARGE SCALE GENOMIC DNA]</scope>
    <source>
        <strain evidence="7 8">DSM 25134</strain>
    </source>
</reference>
<feature type="transmembrane region" description="Helical" evidence="5">
    <location>
        <begin position="159"/>
        <end position="176"/>
    </location>
</feature>
<comment type="subcellular location">
    <subcellularLocation>
        <location evidence="1">Membrane</location>
        <topology evidence="1">Multi-pass membrane protein</topology>
    </subcellularLocation>
</comment>
<dbReference type="Gene3D" id="1.10.3730.20">
    <property type="match status" value="1"/>
</dbReference>
<dbReference type="RefSeq" id="WP_059285547.1">
    <property type="nucleotide sequence ID" value="NZ_LNQU01000030.1"/>
</dbReference>
<gene>
    <name evidence="7" type="ORF">DFR38_11765</name>
</gene>
<name>A0A318JRC7_9NEIS</name>